<keyword evidence="2" id="KW-0808">Transferase</keyword>
<dbReference type="Proteomes" id="UP000320085">
    <property type="component" value="Unassembled WGS sequence"/>
</dbReference>
<comment type="caution">
    <text evidence="2">The sequence shown here is derived from an EMBL/GenBank/DDBJ whole genome shotgun (WGS) entry which is preliminary data.</text>
</comment>
<name>A0A543PLF0_9MICO</name>
<keyword evidence="2" id="KW-0489">Methyltransferase</keyword>
<sequence>MTRDAWDEHAATFDTEPDHGLTDPAIRAAWRDLLVSVLPAAPARIADLGCGTGTLTRLLNDEGYVVDGLDFSAEMVERARAKVPEARFVVADAGDPPLPAGEYDVVLSRHVLWAMDDPEEALSRWVALLRPGGVAVLVEGSWATGAGLTAAQTEQLVRTVRDEVEITHLPEPVYWGKAITDERYLAVSRR</sequence>
<evidence type="ECO:0000313" key="3">
    <source>
        <dbReference type="Proteomes" id="UP000320085"/>
    </source>
</evidence>
<dbReference type="AlphaFoldDB" id="A0A543PLF0"/>
<dbReference type="Gene3D" id="3.40.50.150">
    <property type="entry name" value="Vaccinia Virus protein VP39"/>
    <property type="match status" value="1"/>
</dbReference>
<protein>
    <submittedName>
        <fullName evidence="2">Methyltransferase family protein</fullName>
    </submittedName>
</protein>
<organism evidence="2 3">
    <name type="scientific">Humibacillus xanthopallidus</name>
    <dbReference type="NCBI Taxonomy" id="412689"/>
    <lineage>
        <taxon>Bacteria</taxon>
        <taxon>Bacillati</taxon>
        <taxon>Actinomycetota</taxon>
        <taxon>Actinomycetes</taxon>
        <taxon>Micrococcales</taxon>
        <taxon>Intrasporangiaceae</taxon>
        <taxon>Humibacillus</taxon>
    </lineage>
</organism>
<accession>A0A543PLF0</accession>
<dbReference type="PANTHER" id="PTHR43861">
    <property type="entry name" value="TRANS-ACONITATE 2-METHYLTRANSFERASE-RELATED"/>
    <property type="match status" value="1"/>
</dbReference>
<evidence type="ECO:0000313" key="2">
    <source>
        <dbReference type="EMBL" id="TQN44902.1"/>
    </source>
</evidence>
<dbReference type="CDD" id="cd02440">
    <property type="entry name" value="AdoMet_MTases"/>
    <property type="match status" value="1"/>
</dbReference>
<dbReference type="GO" id="GO:0008757">
    <property type="term" value="F:S-adenosylmethionine-dependent methyltransferase activity"/>
    <property type="evidence" value="ECO:0007669"/>
    <property type="project" value="InterPro"/>
</dbReference>
<dbReference type="Pfam" id="PF08241">
    <property type="entry name" value="Methyltransf_11"/>
    <property type="match status" value="1"/>
</dbReference>
<dbReference type="RefSeq" id="WP_141824197.1">
    <property type="nucleotide sequence ID" value="NZ_BAAAQC010000009.1"/>
</dbReference>
<dbReference type="GO" id="GO:0032259">
    <property type="term" value="P:methylation"/>
    <property type="evidence" value="ECO:0007669"/>
    <property type="project" value="UniProtKB-KW"/>
</dbReference>
<feature type="domain" description="Methyltransferase type 11" evidence="1">
    <location>
        <begin position="47"/>
        <end position="136"/>
    </location>
</feature>
<dbReference type="InterPro" id="IPR029063">
    <property type="entry name" value="SAM-dependent_MTases_sf"/>
</dbReference>
<dbReference type="EMBL" id="VFQF01000003">
    <property type="protein sequence ID" value="TQN44902.1"/>
    <property type="molecule type" value="Genomic_DNA"/>
</dbReference>
<evidence type="ECO:0000259" key="1">
    <source>
        <dbReference type="Pfam" id="PF08241"/>
    </source>
</evidence>
<dbReference type="OrthoDB" id="21342at2"/>
<dbReference type="InterPro" id="IPR013216">
    <property type="entry name" value="Methyltransf_11"/>
</dbReference>
<reference evidence="2 3" key="1">
    <citation type="submission" date="2019-06" db="EMBL/GenBank/DDBJ databases">
        <title>Sequencing the genomes of 1000 actinobacteria strains.</title>
        <authorList>
            <person name="Klenk H.-P."/>
        </authorList>
    </citation>
    <scope>NUCLEOTIDE SEQUENCE [LARGE SCALE GENOMIC DNA]</scope>
    <source>
        <strain evidence="2 3">DSM 21776</strain>
    </source>
</reference>
<proteinExistence type="predicted"/>
<dbReference type="SUPFAM" id="SSF53335">
    <property type="entry name" value="S-adenosyl-L-methionine-dependent methyltransferases"/>
    <property type="match status" value="1"/>
</dbReference>
<gene>
    <name evidence="2" type="ORF">FHX52_4123</name>
</gene>